<feature type="region of interest" description="Disordered" evidence="5">
    <location>
        <begin position="449"/>
        <end position="468"/>
    </location>
</feature>
<dbReference type="CDD" id="cd00118">
    <property type="entry name" value="LysM"/>
    <property type="match status" value="1"/>
</dbReference>
<evidence type="ECO:0000256" key="4">
    <source>
        <dbReference type="ARBA" id="ARBA00040604"/>
    </source>
</evidence>
<gene>
    <name evidence="8" type="ORF">M9Y10_027866</name>
</gene>
<reference evidence="8 9" key="1">
    <citation type="submission" date="2024-04" db="EMBL/GenBank/DDBJ databases">
        <title>Tritrichomonas musculus Genome.</title>
        <authorList>
            <person name="Alves-Ferreira E."/>
            <person name="Grigg M."/>
            <person name="Lorenzi H."/>
            <person name="Galac M."/>
        </authorList>
    </citation>
    <scope>NUCLEOTIDE SEQUENCE [LARGE SCALE GENOMIC DNA]</scope>
    <source>
        <strain evidence="8 9">EAF2021</strain>
    </source>
</reference>
<feature type="compositionally biased region" description="Basic residues" evidence="5">
    <location>
        <begin position="1"/>
        <end position="10"/>
    </location>
</feature>
<evidence type="ECO:0000256" key="3">
    <source>
        <dbReference type="ARBA" id="ARBA00023128"/>
    </source>
</evidence>
<dbReference type="PROSITE" id="PS51886">
    <property type="entry name" value="TLDC"/>
    <property type="match status" value="1"/>
</dbReference>
<feature type="compositionally biased region" description="Low complexity" evidence="5">
    <location>
        <begin position="36"/>
        <end position="74"/>
    </location>
</feature>
<protein>
    <recommendedName>
        <fullName evidence="4">Oxidation resistance protein 1</fullName>
    </recommendedName>
</protein>
<dbReference type="SMART" id="SM00257">
    <property type="entry name" value="LysM"/>
    <property type="match status" value="1"/>
</dbReference>
<evidence type="ECO:0000313" key="9">
    <source>
        <dbReference type="Proteomes" id="UP001470230"/>
    </source>
</evidence>
<dbReference type="Pfam" id="PF07534">
    <property type="entry name" value="TLD"/>
    <property type="match status" value="2"/>
</dbReference>
<dbReference type="InterPro" id="IPR018392">
    <property type="entry name" value="LysM"/>
</dbReference>
<keyword evidence="3" id="KW-0496">Mitochondrion</keyword>
<comment type="similarity">
    <text evidence="2">Belongs to the OXR1 family.</text>
</comment>
<dbReference type="EMBL" id="JAPFFF010000043">
    <property type="protein sequence ID" value="KAK8841029.1"/>
    <property type="molecule type" value="Genomic_DNA"/>
</dbReference>
<keyword evidence="9" id="KW-1185">Reference proteome</keyword>
<dbReference type="SUPFAM" id="SSF54106">
    <property type="entry name" value="LysM domain"/>
    <property type="match status" value="1"/>
</dbReference>
<dbReference type="InterPro" id="IPR006571">
    <property type="entry name" value="TLDc_dom"/>
</dbReference>
<comment type="caution">
    <text evidence="8">The sequence shown here is derived from an EMBL/GenBank/DDBJ whole genome shotgun (WGS) entry which is preliminary data.</text>
</comment>
<dbReference type="SMART" id="SM00584">
    <property type="entry name" value="TLDc"/>
    <property type="match status" value="1"/>
</dbReference>
<dbReference type="InterPro" id="IPR036779">
    <property type="entry name" value="LysM_dom_sf"/>
</dbReference>
<feature type="domain" description="TLDc" evidence="7">
    <location>
        <begin position="342"/>
        <end position="573"/>
    </location>
</feature>
<comment type="subcellular location">
    <subcellularLocation>
        <location evidence="1">Mitochondrion</location>
    </subcellularLocation>
</comment>
<feature type="region of interest" description="Disordered" evidence="5">
    <location>
        <begin position="473"/>
        <end position="497"/>
    </location>
</feature>
<dbReference type="PANTHER" id="PTHR23354:SF62">
    <property type="entry name" value="MUSTARD, ISOFORM V"/>
    <property type="match status" value="1"/>
</dbReference>
<dbReference type="Proteomes" id="UP001470230">
    <property type="component" value="Unassembled WGS sequence"/>
</dbReference>
<dbReference type="Pfam" id="PF01476">
    <property type="entry name" value="LysM"/>
    <property type="match status" value="1"/>
</dbReference>
<sequence>MRKFTHHHITRHDNQVFVGTQNPLPGFESEQFPIQNDPNLDSNSNNISNSNSNSVSLENSYSYISSSNNSNNNNLDLQNETEKSHSTVKKSSSLPMQSNFFNYTVQEGDTLQSISDKFGVRKSLIKKANRIYNDDKVHAGENLQIFTNFDISQKINPIEVYIYDATEQTDGQSGKLSIKQSDLIFTPKSIFTLSHHINLMGYLESDVIPHPSMDISTHSHDKIESIYGNQRYILVVNYLSNPSDKTTSVTEFFTGEKEDLENYRIEIIKVADLIQEKNNYNQPDPNSIYYSQDFSDQIKLPARKRRSNSGKKYERSDSSILPSTQTMRIFLNQIKLLNGRIEIISTTEIFLIRKQLPVRYQNSNWSRLYKNTIDGSFLNTFYRKVAGKKPLLFFLKTQADDLIGAFIPIPLQISDNYYGNGDMFLFNFKIEVPMQDQITSLSQIVPKSDQTAYENQKQEGDQISSENLNQSNDQISSENYEHEESSPRSSGHTPRPRTVIKTYRWNSLKNFDNRLFILSNNDSILFGGGDSSALFINKDMCSGYSDPCDTFNSPRLTNKKKFDVSIIEVWQVG</sequence>
<dbReference type="Gene3D" id="3.10.350.10">
    <property type="entry name" value="LysM domain"/>
    <property type="match status" value="1"/>
</dbReference>
<proteinExistence type="inferred from homology"/>
<feature type="region of interest" description="Disordered" evidence="5">
    <location>
        <begin position="1"/>
        <end position="91"/>
    </location>
</feature>
<evidence type="ECO:0000256" key="2">
    <source>
        <dbReference type="ARBA" id="ARBA00009540"/>
    </source>
</evidence>
<evidence type="ECO:0000256" key="5">
    <source>
        <dbReference type="SAM" id="MobiDB-lite"/>
    </source>
</evidence>
<accession>A0ABR2H480</accession>
<dbReference type="PANTHER" id="PTHR23354">
    <property type="entry name" value="NUCLEOLAR PROTEIN 7/ESTROGEN RECEPTOR COACTIVATOR-RELATED"/>
    <property type="match status" value="1"/>
</dbReference>
<name>A0ABR2H480_9EUKA</name>
<feature type="domain" description="LysM" evidence="6">
    <location>
        <begin position="101"/>
        <end position="145"/>
    </location>
</feature>
<evidence type="ECO:0000256" key="1">
    <source>
        <dbReference type="ARBA" id="ARBA00004173"/>
    </source>
</evidence>
<evidence type="ECO:0000259" key="7">
    <source>
        <dbReference type="PROSITE" id="PS51886"/>
    </source>
</evidence>
<dbReference type="PROSITE" id="PS51782">
    <property type="entry name" value="LYSM"/>
    <property type="match status" value="1"/>
</dbReference>
<evidence type="ECO:0000259" key="6">
    <source>
        <dbReference type="PROSITE" id="PS51782"/>
    </source>
</evidence>
<evidence type="ECO:0000313" key="8">
    <source>
        <dbReference type="EMBL" id="KAK8841029.1"/>
    </source>
</evidence>
<organism evidence="8 9">
    <name type="scientific">Tritrichomonas musculus</name>
    <dbReference type="NCBI Taxonomy" id="1915356"/>
    <lineage>
        <taxon>Eukaryota</taxon>
        <taxon>Metamonada</taxon>
        <taxon>Parabasalia</taxon>
        <taxon>Tritrichomonadida</taxon>
        <taxon>Tritrichomonadidae</taxon>
        <taxon>Tritrichomonas</taxon>
    </lineage>
</organism>